<dbReference type="GO" id="GO:0006355">
    <property type="term" value="P:regulation of DNA-templated transcription"/>
    <property type="evidence" value="ECO:0007669"/>
    <property type="project" value="InterPro"/>
</dbReference>
<dbReference type="InterPro" id="IPR036388">
    <property type="entry name" value="WH-like_DNA-bd_sf"/>
</dbReference>
<dbReference type="Pfam" id="PF13545">
    <property type="entry name" value="HTH_Crp_2"/>
    <property type="match status" value="1"/>
</dbReference>
<gene>
    <name evidence="2" type="ORF">RSO01_93790</name>
</gene>
<comment type="caution">
    <text evidence="2">The sequence shown here is derived from an EMBL/GenBank/DDBJ whole genome shotgun (WGS) entry which is preliminary data.</text>
</comment>
<sequence length="56" mass="6466">MDLADAPGLSIVHVSRTFRELRRLNILSKKGSTIKVVDRERLAPKRVREQPVTVRR</sequence>
<dbReference type="GO" id="GO:0003677">
    <property type="term" value="F:DNA binding"/>
    <property type="evidence" value="ECO:0007669"/>
    <property type="project" value="InterPro"/>
</dbReference>
<dbReference type="Proteomes" id="UP000321058">
    <property type="component" value="Unassembled WGS sequence"/>
</dbReference>
<dbReference type="SUPFAM" id="SSF46785">
    <property type="entry name" value="Winged helix' DNA-binding domain"/>
    <property type="match status" value="1"/>
</dbReference>
<name>A0A512NTB9_9HYPH</name>
<protein>
    <recommendedName>
        <fullName evidence="1">HTH crp-type domain-containing protein</fullName>
    </recommendedName>
</protein>
<reference evidence="2 3" key="1">
    <citation type="submission" date="2019-07" db="EMBL/GenBank/DDBJ databases">
        <title>Whole genome shotgun sequence of Reyranella soli NBRC 108950.</title>
        <authorList>
            <person name="Hosoyama A."/>
            <person name="Uohara A."/>
            <person name="Ohji S."/>
            <person name="Ichikawa N."/>
        </authorList>
    </citation>
    <scope>NUCLEOTIDE SEQUENCE [LARGE SCALE GENOMIC DNA]</scope>
    <source>
        <strain evidence="2 3">NBRC 108950</strain>
    </source>
</reference>
<dbReference type="InterPro" id="IPR036390">
    <property type="entry name" value="WH_DNA-bd_sf"/>
</dbReference>
<evidence type="ECO:0000313" key="3">
    <source>
        <dbReference type="Proteomes" id="UP000321058"/>
    </source>
</evidence>
<dbReference type="EMBL" id="BKAJ01000370">
    <property type="protein sequence ID" value="GEP62213.1"/>
    <property type="molecule type" value="Genomic_DNA"/>
</dbReference>
<accession>A0A512NTB9</accession>
<dbReference type="InterPro" id="IPR012318">
    <property type="entry name" value="HTH_CRP"/>
</dbReference>
<keyword evidence="3" id="KW-1185">Reference proteome</keyword>
<feature type="domain" description="HTH crp-type" evidence="1">
    <location>
        <begin position="1"/>
        <end position="40"/>
    </location>
</feature>
<evidence type="ECO:0000313" key="2">
    <source>
        <dbReference type="EMBL" id="GEP62213.1"/>
    </source>
</evidence>
<dbReference type="Gene3D" id="1.10.10.10">
    <property type="entry name" value="Winged helix-like DNA-binding domain superfamily/Winged helix DNA-binding domain"/>
    <property type="match status" value="1"/>
</dbReference>
<proteinExistence type="predicted"/>
<dbReference type="AlphaFoldDB" id="A0A512NTB9"/>
<evidence type="ECO:0000259" key="1">
    <source>
        <dbReference type="PROSITE" id="PS51063"/>
    </source>
</evidence>
<dbReference type="PROSITE" id="PS51063">
    <property type="entry name" value="HTH_CRP_2"/>
    <property type="match status" value="1"/>
</dbReference>
<organism evidence="2 3">
    <name type="scientific">Reyranella soli</name>
    <dbReference type="NCBI Taxonomy" id="1230389"/>
    <lineage>
        <taxon>Bacteria</taxon>
        <taxon>Pseudomonadati</taxon>
        <taxon>Pseudomonadota</taxon>
        <taxon>Alphaproteobacteria</taxon>
        <taxon>Hyphomicrobiales</taxon>
        <taxon>Reyranellaceae</taxon>
        <taxon>Reyranella</taxon>
    </lineage>
</organism>